<dbReference type="HOGENOM" id="CLU_3276978_0_0_5"/>
<protein>
    <submittedName>
        <fullName evidence="1">Uncharacterized protein</fullName>
    </submittedName>
</protein>
<reference evidence="1 2" key="1">
    <citation type="journal article" date="2012" name="Stand. Genomic Sci.">
        <title>Complete genome sequence of the facultatively chemolithoautotrophic and methylotrophic alpha Proteobacterium Starkeya novella type strain (ATCC 8093(T)).</title>
        <authorList>
            <person name="Kappler U."/>
            <person name="Davenport K."/>
            <person name="Beatson S."/>
            <person name="Lucas S."/>
            <person name="Lapidus A."/>
            <person name="Copeland A."/>
            <person name="Berry K.W."/>
            <person name="Glavina Del Rio T."/>
            <person name="Hammon N."/>
            <person name="Dalin E."/>
            <person name="Tice H."/>
            <person name="Pitluck S."/>
            <person name="Richardson P."/>
            <person name="Bruce D."/>
            <person name="Goodwin L.A."/>
            <person name="Han C."/>
            <person name="Tapia R."/>
            <person name="Detter J.C."/>
            <person name="Chang Y.J."/>
            <person name="Jeffries C.D."/>
            <person name="Land M."/>
            <person name="Hauser L."/>
            <person name="Kyrpides N.C."/>
            <person name="Goker M."/>
            <person name="Ivanova N."/>
            <person name="Klenk H.P."/>
            <person name="Woyke T."/>
        </authorList>
    </citation>
    <scope>NUCLEOTIDE SEQUENCE [LARGE SCALE GENOMIC DNA]</scope>
    <source>
        <strain evidence="2">ATCC 8093 / DSM 506 / JCM 20403 / CCM 1077 / IAM 12100 / NBRC 12443 / NCIMB 10456</strain>
    </source>
</reference>
<proteinExistence type="predicted"/>
<dbReference type="KEGG" id="sno:Snov_2390"/>
<dbReference type="Proteomes" id="UP000006633">
    <property type="component" value="Chromosome"/>
</dbReference>
<sequence length="41" mass="4688">MNTLFSEIVDAHGGMDRWNGFIRKTRLPNMRETCNMSDVGS</sequence>
<dbReference type="AlphaFoldDB" id="D7A3C6"/>
<dbReference type="RefSeq" id="WP_013167189.1">
    <property type="nucleotide sequence ID" value="NC_014217.1"/>
</dbReference>
<organism evidence="1 2">
    <name type="scientific">Ancylobacter novellus (strain ATCC 8093 / DSM 506 / JCM 20403 / CCM 1077 / IAM 12100 / NBRC 12443 / NCIMB 10456)</name>
    <name type="common">Starkeya novella</name>
    <dbReference type="NCBI Taxonomy" id="639283"/>
    <lineage>
        <taxon>Bacteria</taxon>
        <taxon>Pseudomonadati</taxon>
        <taxon>Pseudomonadota</taxon>
        <taxon>Alphaproteobacteria</taxon>
        <taxon>Hyphomicrobiales</taxon>
        <taxon>Xanthobacteraceae</taxon>
        <taxon>Ancylobacter</taxon>
    </lineage>
</organism>
<evidence type="ECO:0000313" key="2">
    <source>
        <dbReference type="Proteomes" id="UP000006633"/>
    </source>
</evidence>
<name>D7A3C6_ANCN5</name>
<dbReference type="STRING" id="639283.Snov_2390"/>
<evidence type="ECO:0000313" key="1">
    <source>
        <dbReference type="EMBL" id="ADH89685.1"/>
    </source>
</evidence>
<dbReference type="EMBL" id="CP002026">
    <property type="protein sequence ID" value="ADH89685.1"/>
    <property type="molecule type" value="Genomic_DNA"/>
</dbReference>
<keyword evidence="2" id="KW-1185">Reference proteome</keyword>
<accession>D7A3C6</accession>
<gene>
    <name evidence="1" type="ordered locus">Snov_2390</name>
</gene>